<keyword evidence="9" id="KW-1185">Reference proteome</keyword>
<dbReference type="InterPro" id="IPR050639">
    <property type="entry name" value="SSR_resolvase"/>
</dbReference>
<feature type="active site" description="O-(5'-phospho-DNA)-serine intermediate" evidence="5 6">
    <location>
        <position position="12"/>
    </location>
</feature>
<proteinExistence type="inferred from homology"/>
<keyword evidence="3" id="KW-0238">DNA-binding</keyword>
<protein>
    <submittedName>
        <fullName evidence="8">Transposase (Resolvase, DNA invertase)</fullName>
    </submittedName>
</protein>
<comment type="caution">
    <text evidence="8">The sequence shown here is derived from an EMBL/GenBank/DDBJ whole genome shotgun (WGS) entry which is preliminary data.</text>
</comment>
<evidence type="ECO:0000313" key="9">
    <source>
        <dbReference type="Proteomes" id="UP000054703"/>
    </source>
</evidence>
<keyword evidence="2" id="KW-0229">DNA integration</keyword>
<dbReference type="PANTHER" id="PTHR30461:SF26">
    <property type="entry name" value="RESOLVASE HOMOLOG YNEB"/>
    <property type="match status" value="1"/>
</dbReference>
<dbReference type="EMBL" id="LNYU01000090">
    <property type="protein sequence ID" value="KTD53817.1"/>
    <property type="molecule type" value="Genomic_DNA"/>
</dbReference>
<dbReference type="SMART" id="SM00857">
    <property type="entry name" value="Resolvase"/>
    <property type="match status" value="1"/>
</dbReference>
<dbReference type="InterPro" id="IPR036162">
    <property type="entry name" value="Resolvase-like_N_sf"/>
</dbReference>
<name>A0A0W0YA40_9GAMM</name>
<evidence type="ECO:0000256" key="2">
    <source>
        <dbReference type="ARBA" id="ARBA00022908"/>
    </source>
</evidence>
<dbReference type="InterPro" id="IPR006118">
    <property type="entry name" value="Recombinase_CS"/>
</dbReference>
<dbReference type="GO" id="GO:0015074">
    <property type="term" value="P:DNA integration"/>
    <property type="evidence" value="ECO:0007669"/>
    <property type="project" value="UniProtKB-KW"/>
</dbReference>
<dbReference type="GO" id="GO:0003677">
    <property type="term" value="F:DNA binding"/>
    <property type="evidence" value="ECO:0007669"/>
    <property type="project" value="UniProtKB-KW"/>
</dbReference>
<dbReference type="PANTHER" id="PTHR30461">
    <property type="entry name" value="DNA-INVERTASE FROM LAMBDOID PROPHAGE"/>
    <property type="match status" value="1"/>
</dbReference>
<comment type="similarity">
    <text evidence="1">Belongs to the site-specific recombinase resolvase family.</text>
</comment>
<sequence length="87" mass="10300">MLGQKIGYIRVSTLDQSFERQLDRIELHRVFTDKASGKDTNRDELYAMLKFVRKGDSIYVHSMDRLARNLDDLRKIVRDLNERDISI</sequence>
<keyword evidence="4" id="KW-0233">DNA recombination</keyword>
<dbReference type="Proteomes" id="UP000054703">
    <property type="component" value="Unassembled WGS sequence"/>
</dbReference>
<dbReference type="AlphaFoldDB" id="A0A0W0YA40"/>
<evidence type="ECO:0000256" key="6">
    <source>
        <dbReference type="PROSITE-ProRule" id="PRU10137"/>
    </source>
</evidence>
<evidence type="ECO:0000313" key="8">
    <source>
        <dbReference type="EMBL" id="KTD53817.1"/>
    </source>
</evidence>
<evidence type="ECO:0000256" key="3">
    <source>
        <dbReference type="ARBA" id="ARBA00023125"/>
    </source>
</evidence>
<gene>
    <name evidence="8" type="ORF">Lsan_3481</name>
</gene>
<evidence type="ECO:0000256" key="4">
    <source>
        <dbReference type="ARBA" id="ARBA00023172"/>
    </source>
</evidence>
<dbReference type="PATRIC" id="fig|45074.5.peg.3744"/>
<organism evidence="8 9">
    <name type="scientific">Legionella santicrucis</name>
    <dbReference type="NCBI Taxonomy" id="45074"/>
    <lineage>
        <taxon>Bacteria</taxon>
        <taxon>Pseudomonadati</taxon>
        <taxon>Pseudomonadota</taxon>
        <taxon>Gammaproteobacteria</taxon>
        <taxon>Legionellales</taxon>
        <taxon>Legionellaceae</taxon>
        <taxon>Legionella</taxon>
    </lineage>
</organism>
<dbReference type="Pfam" id="PF00239">
    <property type="entry name" value="Resolvase"/>
    <property type="match status" value="1"/>
</dbReference>
<reference evidence="8 9" key="1">
    <citation type="submission" date="2015-11" db="EMBL/GenBank/DDBJ databases">
        <title>Genomic analysis of 38 Legionella species identifies large and diverse effector repertoires.</title>
        <authorList>
            <person name="Burstein D."/>
            <person name="Amaro F."/>
            <person name="Zusman T."/>
            <person name="Lifshitz Z."/>
            <person name="Cohen O."/>
            <person name="Gilbert J.A."/>
            <person name="Pupko T."/>
            <person name="Shuman H.A."/>
            <person name="Segal G."/>
        </authorList>
    </citation>
    <scope>NUCLEOTIDE SEQUENCE [LARGE SCALE GENOMIC DNA]</scope>
    <source>
        <strain evidence="8 9">SC-63-C7</strain>
    </source>
</reference>
<dbReference type="GO" id="GO:0000150">
    <property type="term" value="F:DNA strand exchange activity"/>
    <property type="evidence" value="ECO:0007669"/>
    <property type="project" value="InterPro"/>
</dbReference>
<dbReference type="PROSITE" id="PS00397">
    <property type="entry name" value="RECOMBINASES_1"/>
    <property type="match status" value="1"/>
</dbReference>
<dbReference type="InterPro" id="IPR006119">
    <property type="entry name" value="Resolv_N"/>
</dbReference>
<dbReference type="STRING" id="45074.Lsan_3481"/>
<accession>A0A0W0YA40</accession>
<dbReference type="SUPFAM" id="SSF53041">
    <property type="entry name" value="Resolvase-like"/>
    <property type="match status" value="1"/>
</dbReference>
<evidence type="ECO:0000256" key="5">
    <source>
        <dbReference type="PIRSR" id="PIRSR606118-50"/>
    </source>
</evidence>
<feature type="domain" description="Resolvase/invertase-type recombinase catalytic" evidence="7">
    <location>
        <begin position="4"/>
        <end position="87"/>
    </location>
</feature>
<dbReference type="CDD" id="cd03768">
    <property type="entry name" value="SR_ResInv"/>
    <property type="match status" value="1"/>
</dbReference>
<dbReference type="PROSITE" id="PS51736">
    <property type="entry name" value="RECOMBINASES_3"/>
    <property type="match status" value="1"/>
</dbReference>
<evidence type="ECO:0000259" key="7">
    <source>
        <dbReference type="PROSITE" id="PS51736"/>
    </source>
</evidence>
<dbReference type="Gene3D" id="3.40.50.1390">
    <property type="entry name" value="Resolvase, N-terminal catalytic domain"/>
    <property type="match status" value="1"/>
</dbReference>
<evidence type="ECO:0000256" key="1">
    <source>
        <dbReference type="ARBA" id="ARBA00009913"/>
    </source>
</evidence>